<keyword evidence="4" id="KW-1185">Reference proteome</keyword>
<proteinExistence type="predicted"/>
<organism evidence="3 4">
    <name type="scientific">Niveomyces insectorum RCEF 264</name>
    <dbReference type="NCBI Taxonomy" id="1081102"/>
    <lineage>
        <taxon>Eukaryota</taxon>
        <taxon>Fungi</taxon>
        <taxon>Dikarya</taxon>
        <taxon>Ascomycota</taxon>
        <taxon>Pezizomycotina</taxon>
        <taxon>Sordariomycetes</taxon>
        <taxon>Hypocreomycetidae</taxon>
        <taxon>Hypocreales</taxon>
        <taxon>Cordycipitaceae</taxon>
        <taxon>Niveomyces</taxon>
    </lineage>
</organism>
<evidence type="ECO:0000313" key="4">
    <source>
        <dbReference type="Proteomes" id="UP000076874"/>
    </source>
</evidence>
<dbReference type="STRING" id="1081102.A0A167QZH6"/>
<gene>
    <name evidence="3" type="ORF">SPI_07013</name>
</gene>
<evidence type="ECO:0008006" key="5">
    <source>
        <dbReference type="Google" id="ProtNLM"/>
    </source>
</evidence>
<evidence type="ECO:0000256" key="2">
    <source>
        <dbReference type="SAM" id="SignalP"/>
    </source>
</evidence>
<reference evidence="3 4" key="1">
    <citation type="journal article" date="2016" name="Genome Biol. Evol.">
        <title>Divergent and convergent evolution of fungal pathogenicity.</title>
        <authorList>
            <person name="Shang Y."/>
            <person name="Xiao G."/>
            <person name="Zheng P."/>
            <person name="Cen K."/>
            <person name="Zhan S."/>
            <person name="Wang C."/>
        </authorList>
    </citation>
    <scope>NUCLEOTIDE SEQUENCE [LARGE SCALE GENOMIC DNA]</scope>
    <source>
        <strain evidence="3 4">RCEF 264</strain>
    </source>
</reference>
<dbReference type="AlphaFoldDB" id="A0A167QZH6"/>
<dbReference type="EMBL" id="AZHD01000013">
    <property type="protein sequence ID" value="OAA58128.1"/>
    <property type="molecule type" value="Genomic_DNA"/>
</dbReference>
<comment type="caution">
    <text evidence="3">The sequence shown here is derived from an EMBL/GenBank/DDBJ whole genome shotgun (WGS) entry which is preliminary data.</text>
</comment>
<feature type="signal peptide" evidence="2">
    <location>
        <begin position="1"/>
        <end position="29"/>
    </location>
</feature>
<feature type="region of interest" description="Disordered" evidence="1">
    <location>
        <begin position="28"/>
        <end position="57"/>
    </location>
</feature>
<dbReference type="CDD" id="cd12148">
    <property type="entry name" value="fungal_TF_MHR"/>
    <property type="match status" value="1"/>
</dbReference>
<feature type="chain" id="PRO_5007891750" description="C6 zinc finger domain containing protein" evidence="2">
    <location>
        <begin position="30"/>
        <end position="381"/>
    </location>
</feature>
<keyword evidence="2" id="KW-0732">Signal</keyword>
<sequence length="381" mass="41700">MAANSVERKDRVWLSQLLLKFALSSSVNGQVPQTPSVCLGGSPSSQSGEKQHAPTPSFNLITGSDFYEQALGTLPPVLEQTKDGIHTGWPASPQMGLLPSLQSDQVDLGYPTEEGLNGDNRTEFLDPDFLTARIQLTISQADAANSACHFGGDDAKSIDSTLRPILRRLDEWKTGQKPHMVLDVHDSMFSSAPDMPRLRSLANLKLRYNQINCIFANEKSNAELHEVQDLNNICLNAARSSLGNLIELRRYGLLAFAPIADATGGQCMHAARFGFMENMHDISSLIILCLAMAINARVPDSFFELPDDGVMYDAGKDVLHVMAQAGGLAAKGHEHMLHDVEALRQNIIEGNSKGTDVGADHWDIDELMTHIFESENLSDMF</sequence>
<protein>
    <recommendedName>
        <fullName evidence="5">C6 zinc finger domain containing protein</fullName>
    </recommendedName>
</protein>
<evidence type="ECO:0000256" key="1">
    <source>
        <dbReference type="SAM" id="MobiDB-lite"/>
    </source>
</evidence>
<dbReference type="OrthoDB" id="3266505at2759"/>
<name>A0A167QZH6_9HYPO</name>
<evidence type="ECO:0000313" key="3">
    <source>
        <dbReference type="EMBL" id="OAA58128.1"/>
    </source>
</evidence>
<accession>A0A167QZH6</accession>
<dbReference type="Proteomes" id="UP000076874">
    <property type="component" value="Unassembled WGS sequence"/>
</dbReference>